<organism evidence="1 2">
    <name type="scientific">Colletotrichum kahawae</name>
    <name type="common">Coffee berry disease fungus</name>
    <dbReference type="NCBI Taxonomy" id="34407"/>
    <lineage>
        <taxon>Eukaryota</taxon>
        <taxon>Fungi</taxon>
        <taxon>Dikarya</taxon>
        <taxon>Ascomycota</taxon>
        <taxon>Pezizomycotina</taxon>
        <taxon>Sordariomycetes</taxon>
        <taxon>Hypocreomycetidae</taxon>
        <taxon>Glomerellales</taxon>
        <taxon>Glomerellaceae</taxon>
        <taxon>Colletotrichum</taxon>
        <taxon>Colletotrichum gloeosporioides species complex</taxon>
    </lineage>
</organism>
<comment type="caution">
    <text evidence="1">The sequence shown here is derived from an EMBL/GenBank/DDBJ whole genome shotgun (WGS) entry which is preliminary data.</text>
</comment>
<sequence length="61" mass="6387">MNRARLAAPPGDCGADPPPTPLGNVYLGKMQILAGVILPSASIWSSEPDSETGVQIYGRHL</sequence>
<keyword evidence="2" id="KW-1185">Reference proteome</keyword>
<name>A0AAE0DBF5_COLKA</name>
<gene>
    <name evidence="1" type="ORF">CKAH01_15142</name>
</gene>
<evidence type="ECO:0000313" key="2">
    <source>
        <dbReference type="Proteomes" id="UP001281614"/>
    </source>
</evidence>
<proteinExistence type="predicted"/>
<dbReference type="EMBL" id="VYYT01000110">
    <property type="protein sequence ID" value="KAK2769523.1"/>
    <property type="molecule type" value="Genomic_DNA"/>
</dbReference>
<dbReference type="AlphaFoldDB" id="A0AAE0DBF5"/>
<reference evidence="1" key="1">
    <citation type="submission" date="2023-02" db="EMBL/GenBank/DDBJ databases">
        <title>Colletotrichum kahawae CIFC_Que2 genome sequencing and assembly.</title>
        <authorList>
            <person name="Baroncelli R."/>
        </authorList>
    </citation>
    <scope>NUCLEOTIDE SEQUENCE</scope>
    <source>
        <strain evidence="1">CIFC_Que2</strain>
    </source>
</reference>
<accession>A0AAE0DBF5</accession>
<evidence type="ECO:0000313" key="1">
    <source>
        <dbReference type="EMBL" id="KAK2769523.1"/>
    </source>
</evidence>
<protein>
    <submittedName>
        <fullName evidence="1">Uncharacterized protein</fullName>
    </submittedName>
</protein>
<dbReference type="Proteomes" id="UP001281614">
    <property type="component" value="Unassembled WGS sequence"/>
</dbReference>